<evidence type="ECO:0000313" key="2">
    <source>
        <dbReference type="Proteomes" id="UP000244037"/>
    </source>
</evidence>
<accession>A0A8E2VGU2</accession>
<sequence>MGRTEPPRVYWRVKHSKDEPYDDKTIHPRLSG</sequence>
<dbReference type="EMBL" id="QAYC01000016">
    <property type="protein sequence ID" value="PTW44467.1"/>
    <property type="molecule type" value="Genomic_DNA"/>
</dbReference>
<reference evidence="1 2" key="1">
    <citation type="submission" date="2018-04" db="EMBL/GenBank/DDBJ databases">
        <title>Genomic Encyclopedia of Archaeal and Bacterial Type Strains, Phase II (KMG-II): from individual species to whole genera.</title>
        <authorList>
            <person name="Goeker M."/>
        </authorList>
    </citation>
    <scope>NUCLEOTIDE SEQUENCE [LARGE SCALE GENOMIC DNA]</scope>
    <source>
        <strain evidence="1 2">DSM 19783</strain>
    </source>
</reference>
<dbReference type="Proteomes" id="UP000244037">
    <property type="component" value="Unassembled WGS sequence"/>
</dbReference>
<keyword evidence="2" id="KW-1185">Reference proteome</keyword>
<dbReference type="AlphaFoldDB" id="A0A8E2VGU2"/>
<organism evidence="1 2">
    <name type="scientific">Rhodovulum kholense</name>
    <dbReference type="NCBI Taxonomy" id="453584"/>
    <lineage>
        <taxon>Bacteria</taxon>
        <taxon>Pseudomonadati</taxon>
        <taxon>Pseudomonadota</taxon>
        <taxon>Alphaproteobacteria</taxon>
        <taxon>Rhodobacterales</taxon>
        <taxon>Paracoccaceae</taxon>
        <taxon>Rhodovulum</taxon>
    </lineage>
</organism>
<comment type="caution">
    <text evidence="1">The sequence shown here is derived from an EMBL/GenBank/DDBJ whole genome shotgun (WGS) entry which is preliminary data.</text>
</comment>
<proteinExistence type="predicted"/>
<evidence type="ECO:0000313" key="1">
    <source>
        <dbReference type="EMBL" id="PTW44467.1"/>
    </source>
</evidence>
<name>A0A8E2VGU2_9RHOB</name>
<gene>
    <name evidence="1" type="ORF">C8N38_1163</name>
</gene>
<protein>
    <submittedName>
        <fullName evidence="1">Uncharacterized protein</fullName>
    </submittedName>
</protein>